<dbReference type="RefSeq" id="XP_025430888.1">
    <property type="nucleotide sequence ID" value="XM_025578555.1"/>
</dbReference>
<dbReference type="InterPro" id="IPR054471">
    <property type="entry name" value="GPIID_WHD"/>
</dbReference>
<organism evidence="4 5">
    <name type="scientific">Aspergillus saccharolyticus JOP 1030-1</name>
    <dbReference type="NCBI Taxonomy" id="1450539"/>
    <lineage>
        <taxon>Eukaryota</taxon>
        <taxon>Fungi</taxon>
        <taxon>Dikarya</taxon>
        <taxon>Ascomycota</taxon>
        <taxon>Pezizomycotina</taxon>
        <taxon>Eurotiomycetes</taxon>
        <taxon>Eurotiomycetidae</taxon>
        <taxon>Eurotiales</taxon>
        <taxon>Aspergillaceae</taxon>
        <taxon>Aspergillus</taxon>
        <taxon>Aspergillus subgen. Circumdati</taxon>
    </lineage>
</organism>
<gene>
    <name evidence="4" type="ORF">BP01DRAFT_399477</name>
</gene>
<dbReference type="OrthoDB" id="195446at2759"/>
<evidence type="ECO:0000259" key="2">
    <source>
        <dbReference type="Pfam" id="PF22939"/>
    </source>
</evidence>
<sequence length="298" mass="34010">MNAGVAYTYCTYNERHTVSDLVACLLRQSGLQLRFLPQEVSDLYESHCLQRTLSRKEALLQALVSIINLSPHVSIVTDALDECQDEQIRREFLDFLKVVGQRVNLLVTSRPHPTVEDSLRGALQEKIQAPAQDIEACVGKETASTKFVLSRQLPLVPQLRASTIEEIVSKNTPRFLHTRFHINHLAAEHNLRSLYKALRELPRTLGEIYKETMRRLKKQNAEAVRLAEKTLLWITYASRPLRIQEFQHALAVRKGNVNIDDKALTAPKYILSICVGLVTIDERSSICCLVHYTAYEFF</sequence>
<dbReference type="Proteomes" id="UP000248349">
    <property type="component" value="Unassembled WGS sequence"/>
</dbReference>
<dbReference type="Pfam" id="PF22939">
    <property type="entry name" value="WHD_GPIID"/>
    <property type="match status" value="1"/>
</dbReference>
<keyword evidence="5" id="KW-1185">Reference proteome</keyword>
<dbReference type="STRING" id="1450539.A0A318ZBX7"/>
<evidence type="ECO:0000313" key="4">
    <source>
        <dbReference type="EMBL" id="PYH44906.1"/>
    </source>
</evidence>
<dbReference type="PANTHER" id="PTHR10039:SF15">
    <property type="entry name" value="NACHT DOMAIN-CONTAINING PROTEIN"/>
    <property type="match status" value="1"/>
</dbReference>
<dbReference type="AlphaFoldDB" id="A0A318ZBX7"/>
<dbReference type="GeneID" id="37079784"/>
<accession>A0A318ZBX7</accession>
<protein>
    <recommendedName>
        <fullName evidence="6">NACHT domain-containing protein</fullName>
    </recommendedName>
</protein>
<dbReference type="Pfam" id="PF24883">
    <property type="entry name" value="NPHP3_N"/>
    <property type="match status" value="1"/>
</dbReference>
<evidence type="ECO:0000256" key="1">
    <source>
        <dbReference type="ARBA" id="ARBA00022737"/>
    </source>
</evidence>
<name>A0A318ZBX7_9EURO</name>
<proteinExistence type="predicted"/>
<evidence type="ECO:0000313" key="5">
    <source>
        <dbReference type="Proteomes" id="UP000248349"/>
    </source>
</evidence>
<feature type="domain" description="GPI inositol-deacylase winged helix" evidence="2">
    <location>
        <begin position="220"/>
        <end position="297"/>
    </location>
</feature>
<reference evidence="4 5" key="1">
    <citation type="submission" date="2016-12" db="EMBL/GenBank/DDBJ databases">
        <title>The genomes of Aspergillus section Nigri reveals drivers in fungal speciation.</title>
        <authorList>
            <consortium name="DOE Joint Genome Institute"/>
            <person name="Vesth T.C."/>
            <person name="Nybo J."/>
            <person name="Theobald S."/>
            <person name="Brandl J."/>
            <person name="Frisvad J.C."/>
            <person name="Nielsen K.F."/>
            <person name="Lyhne E.K."/>
            <person name="Kogle M.E."/>
            <person name="Kuo A."/>
            <person name="Riley R."/>
            <person name="Clum A."/>
            <person name="Nolan M."/>
            <person name="Lipzen A."/>
            <person name="Salamov A."/>
            <person name="Henrissat B."/>
            <person name="Wiebenga A."/>
            <person name="De Vries R.P."/>
            <person name="Grigoriev I.V."/>
            <person name="Mortensen U.H."/>
            <person name="Andersen M.R."/>
            <person name="Baker S.E."/>
        </authorList>
    </citation>
    <scope>NUCLEOTIDE SEQUENCE [LARGE SCALE GENOMIC DNA]</scope>
    <source>
        <strain evidence="4 5">JOP 1030-1</strain>
    </source>
</reference>
<dbReference type="EMBL" id="KZ821234">
    <property type="protein sequence ID" value="PYH44906.1"/>
    <property type="molecule type" value="Genomic_DNA"/>
</dbReference>
<evidence type="ECO:0008006" key="6">
    <source>
        <dbReference type="Google" id="ProtNLM"/>
    </source>
</evidence>
<dbReference type="InterPro" id="IPR056884">
    <property type="entry name" value="NPHP3-like_N"/>
</dbReference>
<feature type="domain" description="Nephrocystin 3-like N-terminal" evidence="3">
    <location>
        <begin position="4"/>
        <end position="110"/>
    </location>
</feature>
<feature type="non-terminal residue" evidence="4">
    <location>
        <position position="298"/>
    </location>
</feature>
<evidence type="ECO:0000259" key="3">
    <source>
        <dbReference type="Pfam" id="PF24883"/>
    </source>
</evidence>
<keyword evidence="1" id="KW-0677">Repeat</keyword>
<dbReference type="PANTHER" id="PTHR10039">
    <property type="entry name" value="AMELOGENIN"/>
    <property type="match status" value="1"/>
</dbReference>